<protein>
    <submittedName>
        <fullName evidence="1">EthD domain-containing protein</fullName>
    </submittedName>
</protein>
<dbReference type="AlphaFoldDB" id="A0A8H6XXG1"/>
<sequence length="128" mass="14491">MASLRTDRVRAIALIKNKSGVSNEDTVKAAAGRLIERVRAMPLVQKNILKYELTVKVDRLPTTLAHDLGLKETEFTSMILIEADSHEKIRETLTSPEYKEIIKGALEHLTTLEDYHWFSGETLTVIDK</sequence>
<organism evidence="1 2">
    <name type="scientific">Mycena sanguinolenta</name>
    <dbReference type="NCBI Taxonomy" id="230812"/>
    <lineage>
        <taxon>Eukaryota</taxon>
        <taxon>Fungi</taxon>
        <taxon>Dikarya</taxon>
        <taxon>Basidiomycota</taxon>
        <taxon>Agaricomycotina</taxon>
        <taxon>Agaricomycetes</taxon>
        <taxon>Agaricomycetidae</taxon>
        <taxon>Agaricales</taxon>
        <taxon>Marasmiineae</taxon>
        <taxon>Mycenaceae</taxon>
        <taxon>Mycena</taxon>
    </lineage>
</organism>
<keyword evidence="2" id="KW-1185">Reference proteome</keyword>
<dbReference type="EMBL" id="JACAZH010000016">
    <property type="protein sequence ID" value="KAF7349373.1"/>
    <property type="molecule type" value="Genomic_DNA"/>
</dbReference>
<dbReference type="Proteomes" id="UP000623467">
    <property type="component" value="Unassembled WGS sequence"/>
</dbReference>
<accession>A0A8H6XXG1</accession>
<reference evidence="1" key="1">
    <citation type="submission" date="2020-05" db="EMBL/GenBank/DDBJ databases">
        <title>Mycena genomes resolve the evolution of fungal bioluminescence.</title>
        <authorList>
            <person name="Tsai I.J."/>
        </authorList>
    </citation>
    <scope>NUCLEOTIDE SEQUENCE</scope>
    <source>
        <strain evidence="1">160909Yilan</strain>
    </source>
</reference>
<proteinExistence type="predicted"/>
<name>A0A8H6XXG1_9AGAR</name>
<evidence type="ECO:0000313" key="1">
    <source>
        <dbReference type="EMBL" id="KAF7349373.1"/>
    </source>
</evidence>
<evidence type="ECO:0000313" key="2">
    <source>
        <dbReference type="Proteomes" id="UP000623467"/>
    </source>
</evidence>
<comment type="caution">
    <text evidence="1">The sequence shown here is derived from an EMBL/GenBank/DDBJ whole genome shotgun (WGS) entry which is preliminary data.</text>
</comment>
<dbReference type="OrthoDB" id="2901962at2759"/>
<gene>
    <name evidence="1" type="ORF">MSAN_01727100</name>
</gene>